<dbReference type="AlphaFoldDB" id="A0A7S2URX3"/>
<dbReference type="EMBL" id="HBHQ01029819">
    <property type="protein sequence ID" value="CAD9828403.1"/>
    <property type="molecule type" value="Transcribed_RNA"/>
</dbReference>
<protein>
    <submittedName>
        <fullName evidence="1">Uncharacterized protein</fullName>
    </submittedName>
</protein>
<gene>
    <name evidence="1" type="ORF">ASEP1449_LOCUS20238</name>
</gene>
<proteinExistence type="predicted"/>
<organism evidence="1">
    <name type="scientific">Attheya septentrionalis</name>
    <dbReference type="NCBI Taxonomy" id="420275"/>
    <lineage>
        <taxon>Eukaryota</taxon>
        <taxon>Sar</taxon>
        <taxon>Stramenopiles</taxon>
        <taxon>Ochrophyta</taxon>
        <taxon>Bacillariophyta</taxon>
        <taxon>Coscinodiscophyceae</taxon>
        <taxon>Chaetocerotophycidae</taxon>
        <taxon>Chaetocerotales</taxon>
        <taxon>Attheyaceae</taxon>
        <taxon>Attheya</taxon>
    </lineage>
</organism>
<evidence type="ECO:0000313" key="1">
    <source>
        <dbReference type="EMBL" id="CAD9828403.1"/>
    </source>
</evidence>
<name>A0A7S2URX3_9STRA</name>
<sequence>MYNTLAFDGYGENATSQQLNPGLIVNKPLKRWLCKQCERYGLGHGCFNSGVLLWHRAKAEEILRAWWASRNMNESQNFVDPKNGESFHGWAGDDASRLGNKMGEQNRLMYVYAMDPHVHEAVWPVPRQKSVEFKSESCPDAVDEDHTPCLQNDFQKLVHWNRSKPSCFVSHYANPKQNVVKHAEMMMKHGNLLRG</sequence>
<reference evidence="1" key="1">
    <citation type="submission" date="2021-01" db="EMBL/GenBank/DDBJ databases">
        <authorList>
            <person name="Corre E."/>
            <person name="Pelletier E."/>
            <person name="Niang G."/>
            <person name="Scheremetjew M."/>
            <person name="Finn R."/>
            <person name="Kale V."/>
            <person name="Holt S."/>
            <person name="Cochrane G."/>
            <person name="Meng A."/>
            <person name="Brown T."/>
            <person name="Cohen L."/>
        </authorList>
    </citation>
    <scope>NUCLEOTIDE SEQUENCE</scope>
    <source>
        <strain evidence="1">CCMP2084</strain>
    </source>
</reference>
<accession>A0A7S2URX3</accession>